<dbReference type="PROSITE" id="PS51186">
    <property type="entry name" value="GNAT"/>
    <property type="match status" value="1"/>
</dbReference>
<dbReference type="SUPFAM" id="SSF55729">
    <property type="entry name" value="Acyl-CoA N-acyltransferases (Nat)"/>
    <property type="match status" value="1"/>
</dbReference>
<name>A0ABX8EJL4_9ACTN</name>
<sequence>MDLVSGPPTEAEVAGVWAVARDTLGGADDEAAWRGEVWDRHAARGGFRSVRAVDHGVVVGFAYGYTGAPGQWWNDEVSRVLDPAVVADWVGGHFELVSLAVGAGQRGRGLGRRLMTELTHDLPHRRWLLMTTADPTDPARRLYGSLGWGVLDPGVGEGTVVLGRSLPT</sequence>
<proteinExistence type="predicted"/>
<dbReference type="Proteomes" id="UP000679307">
    <property type="component" value="Chromosome"/>
</dbReference>
<accession>A0ABX8EJL4</accession>
<keyword evidence="3" id="KW-1185">Reference proteome</keyword>
<evidence type="ECO:0000313" key="3">
    <source>
        <dbReference type="Proteomes" id="UP000679307"/>
    </source>
</evidence>
<organism evidence="2 3">
    <name type="scientific">Nocardioides aquaticus</name>
    <dbReference type="NCBI Taxonomy" id="160826"/>
    <lineage>
        <taxon>Bacteria</taxon>
        <taxon>Bacillati</taxon>
        <taxon>Actinomycetota</taxon>
        <taxon>Actinomycetes</taxon>
        <taxon>Propionibacteriales</taxon>
        <taxon>Nocardioidaceae</taxon>
        <taxon>Nocardioides</taxon>
    </lineage>
</organism>
<evidence type="ECO:0000259" key="1">
    <source>
        <dbReference type="PROSITE" id="PS51186"/>
    </source>
</evidence>
<dbReference type="InterPro" id="IPR000182">
    <property type="entry name" value="GNAT_dom"/>
</dbReference>
<reference evidence="2 3" key="1">
    <citation type="submission" date="2021-05" db="EMBL/GenBank/DDBJ databases">
        <title>Complete genome of Nocardioides aquaticus KCTC 9944T isolated from meromictic and hypersaline Ekho Lake, Antarctica.</title>
        <authorList>
            <person name="Hwang K."/>
            <person name="Kim K.M."/>
            <person name="Choe H."/>
        </authorList>
    </citation>
    <scope>NUCLEOTIDE SEQUENCE [LARGE SCALE GENOMIC DNA]</scope>
    <source>
        <strain evidence="2 3">KCTC 9944</strain>
    </source>
</reference>
<feature type="domain" description="N-acetyltransferase" evidence="1">
    <location>
        <begin position="1"/>
        <end position="167"/>
    </location>
</feature>
<dbReference type="Gene3D" id="3.40.630.30">
    <property type="match status" value="1"/>
</dbReference>
<dbReference type="InterPro" id="IPR016181">
    <property type="entry name" value="Acyl_CoA_acyltransferase"/>
</dbReference>
<dbReference type="Pfam" id="PF00583">
    <property type="entry name" value="Acetyltransf_1"/>
    <property type="match status" value="1"/>
</dbReference>
<dbReference type="EMBL" id="CP075371">
    <property type="protein sequence ID" value="QVT80709.1"/>
    <property type="molecule type" value="Genomic_DNA"/>
</dbReference>
<gene>
    <name evidence="2" type="ORF">ENKNEFLB_03109</name>
</gene>
<dbReference type="RefSeq" id="WP_214056214.1">
    <property type="nucleotide sequence ID" value="NZ_BAAAHS010000164.1"/>
</dbReference>
<evidence type="ECO:0000313" key="2">
    <source>
        <dbReference type="EMBL" id="QVT80709.1"/>
    </source>
</evidence>
<protein>
    <recommendedName>
        <fullName evidence="1">N-acetyltransferase domain-containing protein</fullName>
    </recommendedName>
</protein>